<dbReference type="SUPFAM" id="SSF88688">
    <property type="entry name" value="Families 57/38 glycoside transferase middle domain"/>
    <property type="match status" value="1"/>
</dbReference>
<dbReference type="PANTHER" id="PTHR11607">
    <property type="entry name" value="ALPHA-MANNOSIDASE"/>
    <property type="match status" value="1"/>
</dbReference>
<feature type="non-terminal residue" evidence="8">
    <location>
        <position position="435"/>
    </location>
</feature>
<evidence type="ECO:0000313" key="8">
    <source>
        <dbReference type="EMBL" id="KAG8221969.1"/>
    </source>
</evidence>
<dbReference type="InterPro" id="IPR015341">
    <property type="entry name" value="Glyco_hydro_38_cen"/>
</dbReference>
<dbReference type="Proteomes" id="UP000792457">
    <property type="component" value="Unassembled WGS sequence"/>
</dbReference>
<dbReference type="InterPro" id="IPR027291">
    <property type="entry name" value="Glyco_hydro_38_N_sf"/>
</dbReference>
<evidence type="ECO:0000256" key="6">
    <source>
        <dbReference type="ARBA" id="ARBA00023295"/>
    </source>
</evidence>
<dbReference type="GO" id="GO:0046872">
    <property type="term" value="F:metal ion binding"/>
    <property type="evidence" value="ECO:0007669"/>
    <property type="project" value="UniProtKB-KW"/>
</dbReference>
<accession>A0A8K0JTI1</accession>
<proteinExistence type="inferred from homology"/>
<name>A0A8K0JTI1_LADFU</name>
<dbReference type="FunFam" id="1.20.1270.50:FF:000002">
    <property type="entry name" value="Alpha-mannosidase"/>
    <property type="match status" value="1"/>
</dbReference>
<evidence type="ECO:0000256" key="4">
    <source>
        <dbReference type="ARBA" id="ARBA00022801"/>
    </source>
</evidence>
<evidence type="ECO:0000313" key="9">
    <source>
        <dbReference type="Proteomes" id="UP000792457"/>
    </source>
</evidence>
<dbReference type="GO" id="GO:0006013">
    <property type="term" value="P:mannose metabolic process"/>
    <property type="evidence" value="ECO:0007669"/>
    <property type="project" value="InterPro"/>
</dbReference>
<evidence type="ECO:0000256" key="2">
    <source>
        <dbReference type="ARBA" id="ARBA00009792"/>
    </source>
</evidence>
<comment type="caution">
    <text evidence="8">The sequence shown here is derived from an EMBL/GenBank/DDBJ whole genome shotgun (WGS) entry which is preliminary data.</text>
</comment>
<dbReference type="InterPro" id="IPR028995">
    <property type="entry name" value="Glyco_hydro_57/38_cen_sf"/>
</dbReference>
<reference evidence="8" key="2">
    <citation type="submission" date="2017-10" db="EMBL/GenBank/DDBJ databases">
        <title>Ladona fulva Genome sequencing and assembly.</title>
        <authorList>
            <person name="Murali S."/>
            <person name="Richards S."/>
            <person name="Bandaranaike D."/>
            <person name="Bellair M."/>
            <person name="Blankenburg K."/>
            <person name="Chao H."/>
            <person name="Dinh H."/>
            <person name="Doddapaneni H."/>
            <person name="Dugan-Rocha S."/>
            <person name="Elkadiri S."/>
            <person name="Gnanaolivu R."/>
            <person name="Hernandez B."/>
            <person name="Skinner E."/>
            <person name="Javaid M."/>
            <person name="Lee S."/>
            <person name="Li M."/>
            <person name="Ming W."/>
            <person name="Munidasa M."/>
            <person name="Muniz J."/>
            <person name="Nguyen L."/>
            <person name="Hughes D."/>
            <person name="Osuji N."/>
            <person name="Pu L.-L."/>
            <person name="Puazo M."/>
            <person name="Qu C."/>
            <person name="Quiroz J."/>
            <person name="Raj R."/>
            <person name="Weissenberger G."/>
            <person name="Xin Y."/>
            <person name="Zou X."/>
            <person name="Han Y."/>
            <person name="Worley K."/>
            <person name="Muzny D."/>
            <person name="Gibbs R."/>
        </authorList>
    </citation>
    <scope>NUCLEOTIDE SEQUENCE</scope>
    <source>
        <strain evidence="8">Sampled in the wild</strain>
    </source>
</reference>
<dbReference type="AlphaFoldDB" id="A0A8K0JTI1"/>
<evidence type="ECO:0000259" key="7">
    <source>
        <dbReference type="SMART" id="SM00872"/>
    </source>
</evidence>
<keyword evidence="9" id="KW-1185">Reference proteome</keyword>
<dbReference type="SMART" id="SM00872">
    <property type="entry name" value="Alpha-mann_mid"/>
    <property type="match status" value="1"/>
</dbReference>
<dbReference type="GO" id="GO:0004559">
    <property type="term" value="F:alpha-mannosidase activity"/>
    <property type="evidence" value="ECO:0007669"/>
    <property type="project" value="InterPro"/>
</dbReference>
<sequence>MRQHDTLRHQVKKLINSGQLEIIGGGWSMNDEAVTNYMSTIDQMTWGFRKMNETFGDCARPKIGWQIDPFGHSRDMASTFSLLGFDGLFIGRLDWSDKTARLQSKTAEMVWKASPNLGESANRIGVENEVELDDDEPSLSMVEGLMNVRYVNAEQSKGSRVNLFYSTPSCYLKSLNDANITWPTKDDDFFPYASDPHTYWTGYFTSRPTLKYFERLGNNFLQVCKQLYSLANLGPEDMVDLDAMREAMGIMQHHDAITGTEKQLVAFDYARILSNGFKECAAVASAAINKLMTPPSVQSNEESQENVVAANLDITSCLLTNISQCDISEGAEPFIVTVYNPLSRVVHKYVRLPVSGAAYSVSKFNTYVKEQASYYATDNIALTMGGDFNYQDAHTWFSNLDQLISYATDSIIMTMGEDFNYQDAHSWFANMDMLI</sequence>
<dbReference type="Pfam" id="PF09261">
    <property type="entry name" value="Alpha-mann_mid"/>
    <property type="match status" value="1"/>
</dbReference>
<evidence type="ECO:0000256" key="1">
    <source>
        <dbReference type="ARBA" id="ARBA00001947"/>
    </source>
</evidence>
<evidence type="ECO:0000256" key="3">
    <source>
        <dbReference type="ARBA" id="ARBA00022723"/>
    </source>
</evidence>
<keyword evidence="4" id="KW-0378">Hydrolase</keyword>
<keyword evidence="3" id="KW-0479">Metal-binding</keyword>
<dbReference type="InterPro" id="IPR013780">
    <property type="entry name" value="Glyco_hydro_b"/>
</dbReference>
<dbReference type="GO" id="GO:0005764">
    <property type="term" value="C:lysosome"/>
    <property type="evidence" value="ECO:0007669"/>
    <property type="project" value="TreeGrafter"/>
</dbReference>
<dbReference type="GO" id="GO:0030246">
    <property type="term" value="F:carbohydrate binding"/>
    <property type="evidence" value="ECO:0007669"/>
    <property type="project" value="InterPro"/>
</dbReference>
<dbReference type="Gene3D" id="1.20.1270.50">
    <property type="entry name" value="Glycoside hydrolase family 38, central domain"/>
    <property type="match status" value="2"/>
</dbReference>
<dbReference type="EMBL" id="KZ308118">
    <property type="protein sequence ID" value="KAG8221969.1"/>
    <property type="molecule type" value="Genomic_DNA"/>
</dbReference>
<dbReference type="Pfam" id="PF01074">
    <property type="entry name" value="Glyco_hydro_38N"/>
    <property type="match status" value="1"/>
</dbReference>
<dbReference type="InterPro" id="IPR000602">
    <property type="entry name" value="Glyco_hydro_38_N"/>
</dbReference>
<organism evidence="8 9">
    <name type="scientific">Ladona fulva</name>
    <name type="common">Scarce chaser dragonfly</name>
    <name type="synonym">Libellula fulva</name>
    <dbReference type="NCBI Taxonomy" id="123851"/>
    <lineage>
        <taxon>Eukaryota</taxon>
        <taxon>Metazoa</taxon>
        <taxon>Ecdysozoa</taxon>
        <taxon>Arthropoda</taxon>
        <taxon>Hexapoda</taxon>
        <taxon>Insecta</taxon>
        <taxon>Pterygota</taxon>
        <taxon>Palaeoptera</taxon>
        <taxon>Odonata</taxon>
        <taxon>Epiprocta</taxon>
        <taxon>Anisoptera</taxon>
        <taxon>Libelluloidea</taxon>
        <taxon>Libellulidae</taxon>
        <taxon>Ladona</taxon>
    </lineage>
</organism>
<comment type="cofactor">
    <cofactor evidence="1">
        <name>Zn(2+)</name>
        <dbReference type="ChEBI" id="CHEBI:29105"/>
    </cofactor>
</comment>
<comment type="similarity">
    <text evidence="2">Belongs to the glycosyl hydrolase 38 family.</text>
</comment>
<dbReference type="Gene3D" id="3.20.110.10">
    <property type="entry name" value="Glycoside hydrolase 38, N terminal domain"/>
    <property type="match status" value="2"/>
</dbReference>
<feature type="domain" description="Glycoside hydrolase family 38 central" evidence="7">
    <location>
        <begin position="198"/>
        <end position="273"/>
    </location>
</feature>
<protein>
    <recommendedName>
        <fullName evidence="7">Glycoside hydrolase family 38 central domain-containing protein</fullName>
    </recommendedName>
</protein>
<dbReference type="InterPro" id="IPR037094">
    <property type="entry name" value="Glyco_hydro_38_cen_sf"/>
</dbReference>
<dbReference type="SUPFAM" id="SSF88713">
    <property type="entry name" value="Glycoside hydrolase/deacetylase"/>
    <property type="match status" value="1"/>
</dbReference>
<dbReference type="OrthoDB" id="2016903at2759"/>
<reference evidence="8" key="1">
    <citation type="submission" date="2013-04" db="EMBL/GenBank/DDBJ databases">
        <authorList>
            <person name="Qu J."/>
            <person name="Murali S.C."/>
            <person name="Bandaranaike D."/>
            <person name="Bellair M."/>
            <person name="Blankenburg K."/>
            <person name="Chao H."/>
            <person name="Dinh H."/>
            <person name="Doddapaneni H."/>
            <person name="Downs B."/>
            <person name="Dugan-Rocha S."/>
            <person name="Elkadiri S."/>
            <person name="Gnanaolivu R.D."/>
            <person name="Hernandez B."/>
            <person name="Javaid M."/>
            <person name="Jayaseelan J.C."/>
            <person name="Lee S."/>
            <person name="Li M."/>
            <person name="Ming W."/>
            <person name="Munidasa M."/>
            <person name="Muniz J."/>
            <person name="Nguyen L."/>
            <person name="Ongeri F."/>
            <person name="Osuji N."/>
            <person name="Pu L.-L."/>
            <person name="Puazo M."/>
            <person name="Qu C."/>
            <person name="Quiroz J."/>
            <person name="Raj R."/>
            <person name="Weissenberger G."/>
            <person name="Xin Y."/>
            <person name="Zou X."/>
            <person name="Han Y."/>
            <person name="Richards S."/>
            <person name="Worley K."/>
            <person name="Muzny D."/>
            <person name="Gibbs R."/>
        </authorList>
    </citation>
    <scope>NUCLEOTIDE SEQUENCE</scope>
    <source>
        <strain evidence="8">Sampled in the wild</strain>
    </source>
</reference>
<dbReference type="PANTHER" id="PTHR11607:SF3">
    <property type="entry name" value="LYSOSOMAL ALPHA-MANNOSIDASE"/>
    <property type="match status" value="1"/>
</dbReference>
<keyword evidence="5" id="KW-0862">Zinc</keyword>
<dbReference type="FunFam" id="1.20.1270.50:FF:000003">
    <property type="entry name" value="Alpha-mannosidase"/>
    <property type="match status" value="1"/>
</dbReference>
<evidence type="ECO:0000256" key="5">
    <source>
        <dbReference type="ARBA" id="ARBA00022833"/>
    </source>
</evidence>
<dbReference type="SUPFAM" id="SSF74650">
    <property type="entry name" value="Galactose mutarotase-like"/>
    <property type="match status" value="1"/>
</dbReference>
<dbReference type="InterPro" id="IPR011013">
    <property type="entry name" value="Gal_mutarotase_sf_dom"/>
</dbReference>
<dbReference type="Gene3D" id="2.60.40.1180">
    <property type="entry name" value="Golgi alpha-mannosidase II"/>
    <property type="match status" value="1"/>
</dbReference>
<dbReference type="InterPro" id="IPR050843">
    <property type="entry name" value="Glycosyl_Hydrlase_38"/>
</dbReference>
<keyword evidence="6" id="KW-0326">Glycosidase</keyword>
<gene>
    <name evidence="8" type="ORF">J437_LFUL007810</name>
</gene>
<dbReference type="InterPro" id="IPR011330">
    <property type="entry name" value="Glyco_hydro/deAcase_b/a-brl"/>
</dbReference>